<dbReference type="AlphaFoldDB" id="X6NJ67"/>
<accession>X6NJ67</accession>
<feature type="domain" description="PH" evidence="2">
    <location>
        <begin position="17"/>
        <end position="111"/>
    </location>
</feature>
<evidence type="ECO:0000259" key="2">
    <source>
        <dbReference type="PROSITE" id="PS50003"/>
    </source>
</evidence>
<keyword evidence="4" id="KW-1185">Reference proteome</keyword>
<dbReference type="EMBL" id="ASPP01008286">
    <property type="protein sequence ID" value="ETO25789.1"/>
    <property type="molecule type" value="Genomic_DNA"/>
</dbReference>
<organism evidence="3 4">
    <name type="scientific">Reticulomyxa filosa</name>
    <dbReference type="NCBI Taxonomy" id="46433"/>
    <lineage>
        <taxon>Eukaryota</taxon>
        <taxon>Sar</taxon>
        <taxon>Rhizaria</taxon>
        <taxon>Retaria</taxon>
        <taxon>Foraminifera</taxon>
        <taxon>Monothalamids</taxon>
        <taxon>Reticulomyxidae</taxon>
        <taxon>Reticulomyxa</taxon>
    </lineage>
</organism>
<feature type="non-terminal residue" evidence="3">
    <location>
        <position position="1"/>
    </location>
</feature>
<keyword evidence="3" id="KW-0808">Transferase</keyword>
<dbReference type="SUPFAM" id="SSF50729">
    <property type="entry name" value="PH domain-like"/>
    <property type="match status" value="1"/>
</dbReference>
<dbReference type="Proteomes" id="UP000023152">
    <property type="component" value="Unassembled WGS sequence"/>
</dbReference>
<dbReference type="FunFam" id="2.30.29.30:FF:000286">
    <property type="entry name" value="PH-protein kinase domain containing protein"/>
    <property type="match status" value="1"/>
</dbReference>
<dbReference type="Pfam" id="PF00169">
    <property type="entry name" value="PH"/>
    <property type="match status" value="1"/>
</dbReference>
<gene>
    <name evidence="3" type="ORF">RFI_11348</name>
</gene>
<feature type="compositionally biased region" description="Polar residues" evidence="1">
    <location>
        <begin position="130"/>
        <end position="141"/>
    </location>
</feature>
<dbReference type="GO" id="GO:0016301">
    <property type="term" value="F:kinase activity"/>
    <property type="evidence" value="ECO:0007669"/>
    <property type="project" value="UniProtKB-KW"/>
</dbReference>
<evidence type="ECO:0000256" key="1">
    <source>
        <dbReference type="SAM" id="MobiDB-lite"/>
    </source>
</evidence>
<feature type="region of interest" description="Disordered" evidence="1">
    <location>
        <begin position="115"/>
        <end position="198"/>
    </location>
</feature>
<protein>
    <submittedName>
        <fullName evidence="3">PH-protein kinase domain containing protein</fullName>
    </submittedName>
</protein>
<sequence length="198" mass="22912">SDDPRDRLFSKGVLKSEKIKEGYMTKQGGSIKTWRRRYFVLYADGQMYYFKQKDKQDLAKGSVDLSTTYRLVKLASHHEFHVSTRERTWCFRADNEVEKSEWLDTISQLTKLKRKTLAQQPSEQKHPLQPSVSTTTLSTDPMSPRPIAQANKIKKYDNLAVSKEASKSSSQLSKQKLDPKKNRRVASDQLNGIRQEEK</sequence>
<keyword evidence="3" id="KW-0418">Kinase</keyword>
<proteinExistence type="predicted"/>
<evidence type="ECO:0000313" key="3">
    <source>
        <dbReference type="EMBL" id="ETO25789.1"/>
    </source>
</evidence>
<dbReference type="InterPro" id="IPR001849">
    <property type="entry name" value="PH_domain"/>
</dbReference>
<dbReference type="InterPro" id="IPR011993">
    <property type="entry name" value="PH-like_dom_sf"/>
</dbReference>
<dbReference type="PROSITE" id="PS50003">
    <property type="entry name" value="PH_DOMAIN"/>
    <property type="match status" value="1"/>
</dbReference>
<evidence type="ECO:0000313" key="4">
    <source>
        <dbReference type="Proteomes" id="UP000023152"/>
    </source>
</evidence>
<dbReference type="Gene3D" id="2.30.29.30">
    <property type="entry name" value="Pleckstrin-homology domain (PH domain)/Phosphotyrosine-binding domain (PTB)"/>
    <property type="match status" value="1"/>
</dbReference>
<reference evidence="3 4" key="1">
    <citation type="journal article" date="2013" name="Curr. Biol.">
        <title>The Genome of the Foraminiferan Reticulomyxa filosa.</title>
        <authorList>
            <person name="Glockner G."/>
            <person name="Hulsmann N."/>
            <person name="Schleicher M."/>
            <person name="Noegel A.A."/>
            <person name="Eichinger L."/>
            <person name="Gallinger C."/>
            <person name="Pawlowski J."/>
            <person name="Sierra R."/>
            <person name="Euteneuer U."/>
            <person name="Pillet L."/>
            <person name="Moustafa A."/>
            <person name="Platzer M."/>
            <person name="Groth M."/>
            <person name="Szafranski K."/>
            <person name="Schliwa M."/>
        </authorList>
    </citation>
    <scope>NUCLEOTIDE SEQUENCE [LARGE SCALE GENOMIC DNA]</scope>
</reference>
<dbReference type="PANTHER" id="PTHR14336">
    <property type="entry name" value="TANDEM PH DOMAIN CONTAINING PROTEIN"/>
    <property type="match status" value="1"/>
</dbReference>
<dbReference type="SMART" id="SM00233">
    <property type="entry name" value="PH"/>
    <property type="match status" value="1"/>
</dbReference>
<dbReference type="InterPro" id="IPR051707">
    <property type="entry name" value="PI-Interact_SigTrans_Reg"/>
</dbReference>
<name>X6NJ67_RETFI</name>
<comment type="caution">
    <text evidence="3">The sequence shown here is derived from an EMBL/GenBank/DDBJ whole genome shotgun (WGS) entry which is preliminary data.</text>
</comment>
<dbReference type="OrthoDB" id="185175at2759"/>